<keyword evidence="3 5" id="KW-1133">Transmembrane helix</keyword>
<comment type="subcellular location">
    <subcellularLocation>
        <location evidence="1">Membrane</location>
        <topology evidence="1">Multi-pass membrane protein</topology>
    </subcellularLocation>
</comment>
<dbReference type="PANTHER" id="PTHR11814">
    <property type="entry name" value="SULFATE TRANSPORTER"/>
    <property type="match status" value="1"/>
</dbReference>
<accession>A0ABQ9JIN4</accession>
<feature type="transmembrane region" description="Helical" evidence="5">
    <location>
        <begin position="107"/>
        <end position="135"/>
    </location>
</feature>
<sequence>MKQLRCCWGTTPEDLLISRRFLKKRVPILSWAPKYTVGLLLQDLLAGFTVGLTEIPQGIAYALVAGLPAQYGLYSGFMACFVYFIFGSCKDLNIGPTAIMSLMVQPYVTAMGAAGAILLCFLSGCIIFVLGLLHLGFIVEFFSYPVTAGFTTAAALNIASSQIKSLFGITGKSNAFLEAWISVFEHIGEIRKWDTLLGFITILFLVVAKVLGKYGTLMFRPDWSRRRNILGVFIFMFSLARNAIAVIVGTVMAYIFYQNGYEPFKMTGNVEAGLPEFKLPPFSTTFNGTEFTFMDMMKQYAMGRTLDATQELITLGLCNIMDSFVQAMPVTGSFTRSAVNNASGVRTTAGGIVTGAMVLLALGFLTSTFQYIPKATLAAVIIVAMYYLCEFGAFLLLWRTKKTDLIPLTVTVLCCLLISLEYGILIGIATNVLFVLYSSARPKLDIERPSGDVYIVRLKTGLHFAAAEYVREMILKRCIVEKSTVSFSVLKEELEIRGQKILFVNFKKSVMDSCTGVNETLHHYFREHYSNIVDVPLGDRSEQYDTLFSLVVKTEETPSKCKQMVQRKLPVLRWLPSYKLSMIWQDALAGFTVSLTLVPQGIAYAIVAGLPPPNTDYTVGLWVASSIFY</sequence>
<evidence type="ECO:0000256" key="4">
    <source>
        <dbReference type="ARBA" id="ARBA00023136"/>
    </source>
</evidence>
<evidence type="ECO:0000256" key="3">
    <source>
        <dbReference type="ARBA" id="ARBA00022989"/>
    </source>
</evidence>
<feature type="transmembrane region" description="Helical" evidence="5">
    <location>
        <begin position="28"/>
        <end position="52"/>
    </location>
</feature>
<feature type="transmembrane region" description="Helical" evidence="5">
    <location>
        <begin position="352"/>
        <end position="372"/>
    </location>
</feature>
<feature type="transmembrane region" description="Helical" evidence="5">
    <location>
        <begin position="141"/>
        <end position="159"/>
    </location>
</feature>
<dbReference type="EMBL" id="JAPWTJ010000477">
    <property type="protein sequence ID" value="KAJ8978076.1"/>
    <property type="molecule type" value="Genomic_DNA"/>
</dbReference>
<evidence type="ECO:0000259" key="6">
    <source>
        <dbReference type="Pfam" id="PF00916"/>
    </source>
</evidence>
<keyword evidence="4 5" id="KW-0472">Membrane</keyword>
<gene>
    <name evidence="7" type="ORF">NQ317_000634</name>
</gene>
<protein>
    <recommendedName>
        <fullName evidence="6">SLC26A/SulP transporter domain-containing protein</fullName>
    </recommendedName>
</protein>
<feature type="transmembrane region" description="Helical" evidence="5">
    <location>
        <begin position="410"/>
        <end position="437"/>
    </location>
</feature>
<evidence type="ECO:0000256" key="5">
    <source>
        <dbReference type="SAM" id="Phobius"/>
    </source>
</evidence>
<comment type="caution">
    <text evidence="7">The sequence shown here is derived from an EMBL/GenBank/DDBJ whole genome shotgun (WGS) entry which is preliminary data.</text>
</comment>
<feature type="transmembrane region" description="Helical" evidence="5">
    <location>
        <begin position="378"/>
        <end position="398"/>
    </location>
</feature>
<evidence type="ECO:0000256" key="1">
    <source>
        <dbReference type="ARBA" id="ARBA00004141"/>
    </source>
</evidence>
<evidence type="ECO:0000256" key="2">
    <source>
        <dbReference type="ARBA" id="ARBA00022692"/>
    </source>
</evidence>
<evidence type="ECO:0000313" key="8">
    <source>
        <dbReference type="Proteomes" id="UP001162164"/>
    </source>
</evidence>
<dbReference type="InterPro" id="IPR011547">
    <property type="entry name" value="SLC26A/SulP_dom"/>
</dbReference>
<keyword evidence="2 5" id="KW-0812">Transmembrane</keyword>
<proteinExistence type="predicted"/>
<feature type="domain" description="SLC26A/SulP transporter" evidence="6">
    <location>
        <begin position="40"/>
        <end position="409"/>
    </location>
</feature>
<reference evidence="7" key="1">
    <citation type="journal article" date="2023" name="Insect Mol. Biol.">
        <title>Genome sequencing provides insights into the evolution of gene families encoding plant cell wall-degrading enzymes in longhorned beetles.</title>
        <authorList>
            <person name="Shin N.R."/>
            <person name="Okamura Y."/>
            <person name="Kirsch R."/>
            <person name="Pauchet Y."/>
        </authorList>
    </citation>
    <scope>NUCLEOTIDE SEQUENCE</scope>
    <source>
        <strain evidence="7">MMC_N1</strain>
    </source>
</reference>
<feature type="transmembrane region" description="Helical" evidence="5">
    <location>
        <begin position="232"/>
        <end position="257"/>
    </location>
</feature>
<evidence type="ECO:0000313" key="7">
    <source>
        <dbReference type="EMBL" id="KAJ8978076.1"/>
    </source>
</evidence>
<dbReference type="InterPro" id="IPR001902">
    <property type="entry name" value="SLC26A/SulP_fam"/>
</dbReference>
<keyword evidence="8" id="KW-1185">Reference proteome</keyword>
<organism evidence="7 8">
    <name type="scientific">Molorchus minor</name>
    <dbReference type="NCBI Taxonomy" id="1323400"/>
    <lineage>
        <taxon>Eukaryota</taxon>
        <taxon>Metazoa</taxon>
        <taxon>Ecdysozoa</taxon>
        <taxon>Arthropoda</taxon>
        <taxon>Hexapoda</taxon>
        <taxon>Insecta</taxon>
        <taxon>Pterygota</taxon>
        <taxon>Neoptera</taxon>
        <taxon>Endopterygota</taxon>
        <taxon>Coleoptera</taxon>
        <taxon>Polyphaga</taxon>
        <taxon>Cucujiformia</taxon>
        <taxon>Chrysomeloidea</taxon>
        <taxon>Cerambycidae</taxon>
        <taxon>Lamiinae</taxon>
        <taxon>Monochamini</taxon>
        <taxon>Molorchus</taxon>
    </lineage>
</organism>
<dbReference type="Proteomes" id="UP001162164">
    <property type="component" value="Unassembled WGS sequence"/>
</dbReference>
<feature type="transmembrane region" description="Helical" evidence="5">
    <location>
        <begin position="58"/>
        <end position="86"/>
    </location>
</feature>
<name>A0ABQ9JIN4_9CUCU</name>
<dbReference type="Pfam" id="PF00916">
    <property type="entry name" value="Sulfate_transp"/>
    <property type="match status" value="1"/>
</dbReference>
<feature type="transmembrane region" description="Helical" evidence="5">
    <location>
        <begin position="195"/>
        <end position="212"/>
    </location>
</feature>